<name>A0AAD5M009_PYTIN</name>
<dbReference type="Proteomes" id="UP001209570">
    <property type="component" value="Unassembled WGS sequence"/>
</dbReference>
<feature type="region of interest" description="Disordered" evidence="1">
    <location>
        <begin position="37"/>
        <end position="91"/>
    </location>
</feature>
<organism evidence="2 3">
    <name type="scientific">Pythium insidiosum</name>
    <name type="common">Pythiosis disease agent</name>
    <dbReference type="NCBI Taxonomy" id="114742"/>
    <lineage>
        <taxon>Eukaryota</taxon>
        <taxon>Sar</taxon>
        <taxon>Stramenopiles</taxon>
        <taxon>Oomycota</taxon>
        <taxon>Peronosporomycetes</taxon>
        <taxon>Pythiales</taxon>
        <taxon>Pythiaceae</taxon>
        <taxon>Pythium</taxon>
    </lineage>
</organism>
<dbReference type="AlphaFoldDB" id="A0AAD5M009"/>
<gene>
    <name evidence="2" type="ORF">P43SY_008152</name>
</gene>
<feature type="compositionally biased region" description="Basic and acidic residues" evidence="1">
    <location>
        <begin position="65"/>
        <end position="75"/>
    </location>
</feature>
<evidence type="ECO:0000313" key="2">
    <source>
        <dbReference type="EMBL" id="KAJ0399394.1"/>
    </source>
</evidence>
<comment type="caution">
    <text evidence="2">The sequence shown here is derived from an EMBL/GenBank/DDBJ whole genome shotgun (WGS) entry which is preliminary data.</text>
</comment>
<feature type="compositionally biased region" description="Basic and acidic residues" evidence="1">
    <location>
        <begin position="41"/>
        <end position="50"/>
    </location>
</feature>
<accession>A0AAD5M009</accession>
<keyword evidence="3" id="KW-1185">Reference proteome</keyword>
<reference evidence="2" key="1">
    <citation type="submission" date="2021-12" db="EMBL/GenBank/DDBJ databases">
        <title>Prjna785345.</title>
        <authorList>
            <person name="Rujirawat T."/>
            <person name="Krajaejun T."/>
        </authorList>
    </citation>
    <scope>NUCLEOTIDE SEQUENCE</scope>
    <source>
        <strain evidence="2">Pi057C3</strain>
    </source>
</reference>
<dbReference type="EMBL" id="JAKCXM010000184">
    <property type="protein sequence ID" value="KAJ0399394.1"/>
    <property type="molecule type" value="Genomic_DNA"/>
</dbReference>
<proteinExistence type="predicted"/>
<evidence type="ECO:0000256" key="1">
    <source>
        <dbReference type="SAM" id="MobiDB-lite"/>
    </source>
</evidence>
<sequence>MAERATNAAALALGVKGKLSNQEMELLKQKLAEASAYDHVPQQRRDERRQRAAAASKPMTRVYRKVPDDGERPEQQQHQQQQRRPSRKTLASIEYERQFSAYDSLQMRPAPRGISAAARTALQDAYVTQPREISCVPQRLLSDEHSARAKREEAAALKPGKRLAPPAIPQLFII</sequence>
<evidence type="ECO:0000313" key="3">
    <source>
        <dbReference type="Proteomes" id="UP001209570"/>
    </source>
</evidence>
<protein>
    <submittedName>
        <fullName evidence="2">Uncharacterized protein</fullName>
    </submittedName>
</protein>